<evidence type="ECO:0000256" key="5">
    <source>
        <dbReference type="HAMAP-Rule" id="MF_00617"/>
    </source>
</evidence>
<dbReference type="InterPro" id="IPR012815">
    <property type="entry name" value="MPG_Pase"/>
</dbReference>
<comment type="cofactor">
    <cofactor evidence="5">
        <name>Mg(2+)</name>
        <dbReference type="ChEBI" id="CHEBI:18420"/>
    </cofactor>
</comment>
<comment type="similarity">
    <text evidence="5">Belongs to the HAD-like hydrolase superfamily. MPGP family.</text>
</comment>
<protein>
    <recommendedName>
        <fullName evidence="5">Mannosyl-3-phosphoglycerate phosphatase</fullName>
        <shortName evidence="5">MPGP</shortName>
        <ecNumber evidence="5">3.1.3.70</ecNumber>
    </recommendedName>
</protein>
<evidence type="ECO:0000256" key="3">
    <source>
        <dbReference type="ARBA" id="ARBA00022801"/>
    </source>
</evidence>
<proteinExistence type="inferred from homology"/>
<dbReference type="GO" id="GO:0050531">
    <property type="term" value="F:mannosyl-3-phosphoglycerate phosphatase activity"/>
    <property type="evidence" value="ECO:0007669"/>
    <property type="project" value="UniProtKB-UniRule"/>
</dbReference>
<dbReference type="InterPro" id="IPR006379">
    <property type="entry name" value="HAD-SF_hydro_IIB"/>
</dbReference>
<evidence type="ECO:0000256" key="1">
    <source>
        <dbReference type="ARBA" id="ARBA00022490"/>
    </source>
</evidence>
<feature type="binding site" evidence="5">
    <location>
        <position position="15"/>
    </location>
    <ligand>
        <name>Mg(2+)</name>
        <dbReference type="ChEBI" id="CHEBI:18420"/>
    </ligand>
</feature>
<dbReference type="EMBL" id="DAAYTU010000004">
    <property type="protein sequence ID" value="HAG5769416.1"/>
    <property type="molecule type" value="Genomic_DNA"/>
</dbReference>
<keyword evidence="2 5" id="KW-0479">Metal-binding</keyword>
<evidence type="ECO:0000256" key="2">
    <source>
        <dbReference type="ARBA" id="ARBA00022723"/>
    </source>
</evidence>
<dbReference type="InterPro" id="IPR006381">
    <property type="entry name" value="HAD-SF-IIB-MPGP"/>
</dbReference>
<dbReference type="SUPFAM" id="SSF56784">
    <property type="entry name" value="HAD-like"/>
    <property type="match status" value="1"/>
</dbReference>
<dbReference type="NCBIfam" id="TIGR02463">
    <property type="entry name" value="MPGP_rel"/>
    <property type="match status" value="1"/>
</dbReference>
<feature type="binding site" evidence="5">
    <location>
        <position position="214"/>
    </location>
    <ligand>
        <name>Mg(2+)</name>
        <dbReference type="ChEBI" id="CHEBI:18420"/>
    </ligand>
</feature>
<dbReference type="Gene3D" id="3.30.980.20">
    <property type="entry name" value="Putative mannosyl-3-phosphoglycerate phosphatase, domain 2"/>
    <property type="match status" value="1"/>
</dbReference>
<dbReference type="HAMAP" id="MF_00617">
    <property type="entry name" value="MPGP_rel"/>
    <property type="match status" value="1"/>
</dbReference>
<comment type="caution">
    <text evidence="5">Lacks conserved residue(s) required for the propagation of feature annotation.</text>
</comment>
<dbReference type="AlphaFoldDB" id="A0A765T3L9"/>
<comment type="caution">
    <text evidence="6">The sequence shown here is derived from an EMBL/GenBank/DDBJ whole genome shotgun (WGS) entry which is preliminary data.</text>
</comment>
<dbReference type="NCBIfam" id="TIGR01484">
    <property type="entry name" value="HAD-SF-IIB"/>
    <property type="match status" value="1"/>
</dbReference>
<dbReference type="GO" id="GO:0000287">
    <property type="term" value="F:magnesium ion binding"/>
    <property type="evidence" value="ECO:0007669"/>
    <property type="project" value="TreeGrafter"/>
</dbReference>
<dbReference type="NCBIfam" id="TIGR01486">
    <property type="entry name" value="HAD-SF-IIB-MPGP"/>
    <property type="match status" value="1"/>
</dbReference>
<dbReference type="CDD" id="cd07507">
    <property type="entry name" value="HAD_Pase"/>
    <property type="match status" value="1"/>
</dbReference>
<comment type="subcellular location">
    <subcellularLocation>
        <location evidence="5">Cytoplasm</location>
    </subcellularLocation>
</comment>
<keyword evidence="4 5" id="KW-0460">Magnesium</keyword>
<dbReference type="NCBIfam" id="NF002976">
    <property type="entry name" value="PRK03669.1"/>
    <property type="match status" value="1"/>
</dbReference>
<keyword evidence="1 5" id="KW-0963">Cytoplasm</keyword>
<dbReference type="EC" id="3.1.3.70" evidence="5"/>
<dbReference type="PANTHER" id="PTHR10000">
    <property type="entry name" value="PHOSPHOSERINE PHOSPHATASE"/>
    <property type="match status" value="1"/>
</dbReference>
<reference evidence="6" key="2">
    <citation type="submission" date="2020-02" db="EMBL/GenBank/DDBJ databases">
        <authorList>
            <consortium name="NCBI Pathogen Detection Project"/>
        </authorList>
    </citation>
    <scope>NUCLEOTIDE SEQUENCE</scope>
    <source>
        <strain evidence="6">1839</strain>
    </source>
</reference>
<organism evidence="6">
    <name type="scientific">Escherichia coli</name>
    <dbReference type="NCBI Taxonomy" id="562"/>
    <lineage>
        <taxon>Bacteria</taxon>
        <taxon>Pseudomonadati</taxon>
        <taxon>Pseudomonadota</taxon>
        <taxon>Gammaproteobacteria</taxon>
        <taxon>Enterobacterales</taxon>
        <taxon>Enterobacteriaceae</taxon>
        <taxon>Escherichia</taxon>
    </lineage>
</organism>
<accession>A0A765T3L9</accession>
<dbReference type="GO" id="GO:0005829">
    <property type="term" value="C:cytosol"/>
    <property type="evidence" value="ECO:0007669"/>
    <property type="project" value="TreeGrafter"/>
</dbReference>
<dbReference type="Pfam" id="PF08282">
    <property type="entry name" value="Hydrolase_3"/>
    <property type="match status" value="1"/>
</dbReference>
<sequence length="271" mass="30610">MLSIHQPLLIFTGLDGTLLDIHSYDWQPAAPWLNRLREAGVPVILCSSKTSAEMRYLQKTLGLHGLPLIAENGAVIQLAEQWQNLDDFPHIISGITHGEINLVLNSLREKEHFKFTTFDDVDDATIAEWTGLSRSQAALTQQHEASETLIWRDSDERMTQFAARLNEQELQFVQGARFWHVLDASVGKAQAANWIIATYQQLSGKRPTTLGLGDGPNDAPLLEVMDYAVVVKGLNREGVHLQNEDPLRVWRTQREGPEGWHEGLDHFFSER</sequence>
<comment type="catalytic activity">
    <reaction evidence="5">
        <text>2-O-(alpha-D-mannosyl)-3-phosphoglycerate + H2O = (2R)-2-O-(alpha-D-mannosyl)-glycerate + phosphate</text>
        <dbReference type="Rhea" id="RHEA:19309"/>
        <dbReference type="ChEBI" id="CHEBI:15377"/>
        <dbReference type="ChEBI" id="CHEBI:43474"/>
        <dbReference type="ChEBI" id="CHEBI:57541"/>
        <dbReference type="ChEBI" id="CHEBI:57744"/>
        <dbReference type="EC" id="3.1.3.70"/>
    </reaction>
</comment>
<reference evidence="6" key="1">
    <citation type="journal article" date="2018" name="Genome Biol.">
        <title>SKESA: strategic k-mer extension for scrupulous assemblies.</title>
        <authorList>
            <person name="Souvorov A."/>
            <person name="Agarwala R."/>
            <person name="Lipman D.J."/>
        </authorList>
    </citation>
    <scope>NUCLEOTIDE SEQUENCE [LARGE SCALE GENOMIC DNA]</scope>
    <source>
        <strain evidence="6">1839</strain>
    </source>
</reference>
<dbReference type="GO" id="GO:0051479">
    <property type="term" value="P:mannosylglycerate biosynthetic process"/>
    <property type="evidence" value="ECO:0007669"/>
    <property type="project" value="InterPro"/>
</dbReference>
<evidence type="ECO:0000313" key="6">
    <source>
        <dbReference type="EMBL" id="HAG5769416.1"/>
    </source>
</evidence>
<evidence type="ECO:0000256" key="4">
    <source>
        <dbReference type="ARBA" id="ARBA00022842"/>
    </source>
</evidence>
<name>A0A765T3L9_ECOLX</name>
<gene>
    <name evidence="6" type="ORF">GGB84_001021</name>
</gene>
<dbReference type="InterPro" id="IPR036412">
    <property type="entry name" value="HAD-like_sf"/>
</dbReference>
<dbReference type="PANTHER" id="PTHR10000:SF8">
    <property type="entry name" value="HAD SUPERFAMILY HYDROLASE-LIKE, TYPE 3"/>
    <property type="match status" value="1"/>
</dbReference>
<dbReference type="Gene3D" id="3.40.50.1000">
    <property type="entry name" value="HAD superfamily/HAD-like"/>
    <property type="match status" value="1"/>
</dbReference>
<keyword evidence="3 5" id="KW-0378">Hydrolase</keyword>
<dbReference type="InterPro" id="IPR023214">
    <property type="entry name" value="HAD_sf"/>
</dbReference>